<dbReference type="GO" id="GO:0046872">
    <property type="term" value="F:metal ion binding"/>
    <property type="evidence" value="ECO:0007669"/>
    <property type="project" value="UniProtKB-KW"/>
</dbReference>
<dbReference type="EMBL" id="JAJUWU010000016">
    <property type="protein sequence ID" value="MCE7029464.1"/>
    <property type="molecule type" value="Genomic_DNA"/>
</dbReference>
<evidence type="ECO:0000313" key="6">
    <source>
        <dbReference type="EMBL" id="MCE7029464.1"/>
    </source>
</evidence>
<dbReference type="SUPFAM" id="SSF89562">
    <property type="entry name" value="RraA-like"/>
    <property type="match status" value="1"/>
</dbReference>
<dbReference type="PANTHER" id="PTHR33254:SF4">
    <property type="entry name" value="4-HYDROXY-4-METHYL-2-OXOGLUTARATE ALDOLASE 3-RELATED"/>
    <property type="match status" value="1"/>
</dbReference>
<evidence type="ECO:0000256" key="2">
    <source>
        <dbReference type="ARBA" id="ARBA00016549"/>
    </source>
</evidence>
<dbReference type="RefSeq" id="WP_233720457.1">
    <property type="nucleotide sequence ID" value="NZ_JAJUWU010000016.1"/>
</dbReference>
<evidence type="ECO:0000256" key="3">
    <source>
        <dbReference type="ARBA" id="ARBA00029596"/>
    </source>
</evidence>
<gene>
    <name evidence="6" type="ORF">LZD57_15845</name>
</gene>
<feature type="binding site" evidence="5">
    <location>
        <begin position="99"/>
        <end position="102"/>
    </location>
    <ligand>
        <name>substrate</name>
    </ligand>
</feature>
<keyword evidence="7" id="KW-1185">Reference proteome</keyword>
<feature type="binding site" evidence="5">
    <location>
        <position position="121"/>
    </location>
    <ligand>
        <name>substrate</name>
    </ligand>
</feature>
<proteinExistence type="predicted"/>
<sequence>MPQADTKALLARLGALETGQVSDVLDEAGLPNHVLHPSIAGLKPHQPVAGIAACVRGEAALKAAHAAPGLPADTLESVCSSGTVLFIDSGGFTEGAVIGGFVAYSLQREGCAAIVTNGAVRDADEIRGYGIPCYSGRVVPNNGARRWRLVEKDVAVQMPALAGGSLAVRPGDMVLIDADGVVVIPRDVAEQIIGDAEELARIEAKIGSELKAGGVRADVFKKNPRFDHIRPLPPRET</sequence>
<comment type="cofactor">
    <cofactor evidence="5">
        <name>Mg(2+)</name>
        <dbReference type="ChEBI" id="CHEBI:18420"/>
    </cofactor>
</comment>
<evidence type="ECO:0000256" key="1">
    <source>
        <dbReference type="ARBA" id="ARBA00001968"/>
    </source>
</evidence>
<feature type="binding site" evidence="5">
    <location>
        <position position="122"/>
    </location>
    <ligand>
        <name>Mg(2+)</name>
        <dbReference type="ChEBI" id="CHEBI:18420"/>
    </ligand>
</feature>
<evidence type="ECO:0000313" key="7">
    <source>
        <dbReference type="Proteomes" id="UP001139035"/>
    </source>
</evidence>
<dbReference type="PANTHER" id="PTHR33254">
    <property type="entry name" value="4-HYDROXY-4-METHYL-2-OXOGLUTARATE ALDOLASE 3-RELATED"/>
    <property type="match status" value="1"/>
</dbReference>
<dbReference type="Pfam" id="PF03737">
    <property type="entry name" value="RraA-like"/>
    <property type="match status" value="1"/>
</dbReference>
<comment type="cofactor">
    <cofactor evidence="1">
        <name>a divalent metal cation</name>
        <dbReference type="ChEBI" id="CHEBI:60240"/>
    </cofactor>
</comment>
<dbReference type="Proteomes" id="UP001139035">
    <property type="component" value="Unassembled WGS sequence"/>
</dbReference>
<evidence type="ECO:0000256" key="5">
    <source>
        <dbReference type="PIRSR" id="PIRSR605493-1"/>
    </source>
</evidence>
<dbReference type="CDD" id="cd16841">
    <property type="entry name" value="RraA_family"/>
    <property type="match status" value="1"/>
</dbReference>
<dbReference type="InterPro" id="IPR036704">
    <property type="entry name" value="RraA/RraA-like_sf"/>
</dbReference>
<dbReference type="Gene3D" id="3.50.30.40">
    <property type="entry name" value="Ribonuclease E inhibitor RraA/RraA-like"/>
    <property type="match status" value="1"/>
</dbReference>
<dbReference type="InterPro" id="IPR005493">
    <property type="entry name" value="RraA/RraA-like"/>
</dbReference>
<dbReference type="AlphaFoldDB" id="A0A9X1P494"/>
<name>A0A9X1P494_9HYPH</name>
<keyword evidence="5" id="KW-0460">Magnesium</keyword>
<keyword evidence="5" id="KW-0479">Metal-binding</keyword>
<comment type="caution">
    <text evidence="6">The sequence shown here is derived from an EMBL/GenBank/DDBJ whole genome shotgun (WGS) entry which is preliminary data.</text>
</comment>
<protein>
    <recommendedName>
        <fullName evidence="2">Putative 4-hydroxy-4-methyl-2-oxoglutarate aldolase</fullName>
    </recommendedName>
    <alternativeName>
        <fullName evidence="3">Regulator of ribonuclease activity homolog</fullName>
    </alternativeName>
    <alternativeName>
        <fullName evidence="4">RraA-like protein</fullName>
    </alternativeName>
</protein>
<evidence type="ECO:0000256" key="4">
    <source>
        <dbReference type="ARBA" id="ARBA00030169"/>
    </source>
</evidence>
<organism evidence="6 7">
    <name type="scientific">Jiella avicenniae</name>
    <dbReference type="NCBI Taxonomy" id="2907202"/>
    <lineage>
        <taxon>Bacteria</taxon>
        <taxon>Pseudomonadati</taxon>
        <taxon>Pseudomonadota</taxon>
        <taxon>Alphaproteobacteria</taxon>
        <taxon>Hyphomicrobiales</taxon>
        <taxon>Aurantimonadaceae</taxon>
        <taxon>Jiella</taxon>
    </lineage>
</organism>
<reference evidence="6" key="1">
    <citation type="submission" date="2022-01" db="EMBL/GenBank/DDBJ databases">
        <title>Jiella avicenniae sp. nov., a novel endophytic bacterium isolated from bark of Avicennia marina.</title>
        <authorList>
            <person name="Tuo L."/>
        </authorList>
    </citation>
    <scope>NUCLEOTIDE SEQUENCE</scope>
    <source>
        <strain evidence="6">CBK1P-4</strain>
    </source>
</reference>
<accession>A0A9X1P494</accession>